<dbReference type="RefSeq" id="WP_151532920.1">
    <property type="nucleotide sequence ID" value="NZ_WBOS01000001.1"/>
</dbReference>
<dbReference type="AlphaFoldDB" id="A0A6L3VBS2"/>
<gene>
    <name evidence="1" type="ORF">F7731_01105</name>
</gene>
<comment type="caution">
    <text evidence="1">The sequence shown here is derived from an EMBL/GenBank/DDBJ whole genome shotgun (WGS) entry which is preliminary data.</text>
</comment>
<reference evidence="1 2" key="1">
    <citation type="journal article" date="2016" name="Antonie Van Leeuwenhoek">
        <title>Bacillus depressus sp. nov., isolated from soil of a sunflower field.</title>
        <authorList>
            <person name="Wei X."/>
            <person name="Xin D."/>
            <person name="Xin Y."/>
            <person name="Zhang H."/>
            <person name="Wang T."/>
            <person name="Zhang J."/>
        </authorList>
    </citation>
    <scope>NUCLEOTIDE SEQUENCE [LARGE SCALE GENOMIC DNA]</scope>
    <source>
        <strain evidence="1 2">BZ1</strain>
    </source>
</reference>
<dbReference type="OrthoDB" id="1653798at2"/>
<dbReference type="GO" id="GO:0008990">
    <property type="term" value="F:rRNA (guanine-N2-)-methyltransferase activity"/>
    <property type="evidence" value="ECO:0007669"/>
    <property type="project" value="InterPro"/>
</dbReference>
<keyword evidence="2" id="KW-1185">Reference proteome</keyword>
<name>A0A6L3VBS2_9BACI</name>
<organism evidence="1 2">
    <name type="scientific">Cytobacillus depressus</name>
    <dbReference type="NCBI Taxonomy" id="1602942"/>
    <lineage>
        <taxon>Bacteria</taxon>
        <taxon>Bacillati</taxon>
        <taxon>Bacillota</taxon>
        <taxon>Bacilli</taxon>
        <taxon>Bacillales</taxon>
        <taxon>Bacillaceae</taxon>
        <taxon>Cytobacillus</taxon>
    </lineage>
</organism>
<dbReference type="InterPro" id="IPR029063">
    <property type="entry name" value="SAM-dependent_MTases_sf"/>
</dbReference>
<evidence type="ECO:0000313" key="1">
    <source>
        <dbReference type="EMBL" id="KAB2338197.1"/>
    </source>
</evidence>
<dbReference type="InterPro" id="IPR007536">
    <property type="entry name" value="16SrRNA_methylTrfase_J"/>
</dbReference>
<dbReference type="Pfam" id="PF04445">
    <property type="entry name" value="SAM_MT"/>
    <property type="match status" value="1"/>
</dbReference>
<dbReference type="PANTHER" id="PTHR36112">
    <property type="entry name" value="RIBOSOMAL RNA SMALL SUBUNIT METHYLTRANSFERASE J"/>
    <property type="match status" value="1"/>
</dbReference>
<evidence type="ECO:0008006" key="3">
    <source>
        <dbReference type="Google" id="ProtNLM"/>
    </source>
</evidence>
<protein>
    <recommendedName>
        <fullName evidence="3">Class I SAM-dependent methyltransferase</fullName>
    </recommendedName>
</protein>
<dbReference type="PANTHER" id="PTHR36112:SF1">
    <property type="entry name" value="RIBOSOMAL RNA SMALL SUBUNIT METHYLTRANSFERASE J"/>
    <property type="match status" value="1"/>
</dbReference>
<dbReference type="EMBL" id="WBOS01000001">
    <property type="protein sequence ID" value="KAB2338197.1"/>
    <property type="molecule type" value="Genomic_DNA"/>
</dbReference>
<accession>A0A6L3VBS2</accession>
<dbReference type="SUPFAM" id="SSF53335">
    <property type="entry name" value="S-adenosyl-L-methionine-dependent methyltransferases"/>
    <property type="match status" value="1"/>
</dbReference>
<proteinExistence type="predicted"/>
<dbReference type="Proteomes" id="UP000481030">
    <property type="component" value="Unassembled WGS sequence"/>
</dbReference>
<dbReference type="Gene3D" id="3.40.50.150">
    <property type="entry name" value="Vaccinia Virus protein VP39"/>
    <property type="match status" value="1"/>
</dbReference>
<evidence type="ECO:0000313" key="2">
    <source>
        <dbReference type="Proteomes" id="UP000481030"/>
    </source>
</evidence>
<sequence length="262" mass="30004">MIITTAGRTNEEMNALAINIAKELNSKYVFRRKRSVAAIQEAEKDDCIVVGNERLELYLFGEKDPFFFHPNSAMFRIKRLLKGEHDPFIEAACLRPGKTVLDCTLGLASDSIVASFVVGVEGRVTGIEGNRYLAYLVKKGLQAWDSEISVMNEAMERIEVVNSLSLSYLKNLPDNSYDIVYFDPMFEEHILESDGIKALSRFAVYEDLTHELIGEAYRVAKEKVILKDHFRSERFKKYQFEVLIRKSSKFHFGVLQKKESII</sequence>